<proteinExistence type="predicted"/>
<sequence length="137" mass="15718">MKWIAAVCLLFATSTMAQCDNNTHIIDIVYPKNSSYFDSQYSSQLDQLTKNTQQNTGYLLLEFKVNQTQSTKEAREYNKWLAQRRIERVKVYLNDAAYPAPVISRLLTASTEKNRSVSVIWCPDESEQGVRVASKNE</sequence>
<dbReference type="SUPFAM" id="SSF103088">
    <property type="entry name" value="OmpA-like"/>
    <property type="match status" value="1"/>
</dbReference>
<dbReference type="EMBL" id="JAESVD010000002">
    <property type="protein sequence ID" value="MBL4912457.1"/>
    <property type="molecule type" value="Genomic_DNA"/>
</dbReference>
<evidence type="ECO:0000313" key="2">
    <source>
        <dbReference type="EMBL" id="MBL4912457.1"/>
    </source>
</evidence>
<organism evidence="2 3">
    <name type="scientific">Shewanella schlegeliana</name>
    <dbReference type="NCBI Taxonomy" id="190308"/>
    <lineage>
        <taxon>Bacteria</taxon>
        <taxon>Pseudomonadati</taxon>
        <taxon>Pseudomonadota</taxon>
        <taxon>Gammaproteobacteria</taxon>
        <taxon>Alteromonadales</taxon>
        <taxon>Shewanellaceae</taxon>
        <taxon>Shewanella</taxon>
    </lineage>
</organism>
<feature type="signal peptide" evidence="1">
    <location>
        <begin position="1"/>
        <end position="17"/>
    </location>
</feature>
<feature type="chain" id="PRO_5047525715" description="OmpA family protein" evidence="1">
    <location>
        <begin position="18"/>
        <end position="137"/>
    </location>
</feature>
<dbReference type="InterPro" id="IPR036737">
    <property type="entry name" value="OmpA-like_sf"/>
</dbReference>
<dbReference type="Gene3D" id="3.30.1330.60">
    <property type="entry name" value="OmpA-like domain"/>
    <property type="match status" value="1"/>
</dbReference>
<protein>
    <recommendedName>
        <fullName evidence="4">OmpA family protein</fullName>
    </recommendedName>
</protein>
<name>A0ABS1SVA0_9GAMM</name>
<keyword evidence="1" id="KW-0732">Signal</keyword>
<evidence type="ECO:0000256" key="1">
    <source>
        <dbReference type="SAM" id="SignalP"/>
    </source>
</evidence>
<dbReference type="Proteomes" id="UP000604898">
    <property type="component" value="Unassembled WGS sequence"/>
</dbReference>
<accession>A0ABS1SVA0</accession>
<comment type="caution">
    <text evidence="2">The sequence shown here is derived from an EMBL/GenBank/DDBJ whole genome shotgun (WGS) entry which is preliminary data.</text>
</comment>
<evidence type="ECO:0008006" key="4">
    <source>
        <dbReference type="Google" id="ProtNLM"/>
    </source>
</evidence>
<reference evidence="2 3" key="1">
    <citation type="submission" date="2021-01" db="EMBL/GenBank/DDBJ databases">
        <title>Genome sequence of Shewanella schlegeliana JCM 11561.</title>
        <authorList>
            <person name="Zhang H."/>
            <person name="Li C."/>
        </authorList>
    </citation>
    <scope>NUCLEOTIDE SEQUENCE [LARGE SCALE GENOMIC DNA]</scope>
    <source>
        <strain evidence="2 3">JCM 11561</strain>
    </source>
</reference>
<keyword evidence="3" id="KW-1185">Reference proteome</keyword>
<dbReference type="RefSeq" id="WP_202720681.1">
    <property type="nucleotide sequence ID" value="NZ_BPEX01000001.1"/>
</dbReference>
<gene>
    <name evidence="2" type="ORF">JMA39_04800</name>
</gene>
<evidence type="ECO:0000313" key="3">
    <source>
        <dbReference type="Proteomes" id="UP000604898"/>
    </source>
</evidence>